<evidence type="ECO:0000313" key="6">
    <source>
        <dbReference type="Proteomes" id="UP001634394"/>
    </source>
</evidence>
<comment type="similarity">
    <text evidence="1 2">Belongs to the peptidase C14A family.</text>
</comment>
<gene>
    <name evidence="5" type="ORF">ACJMK2_033809</name>
</gene>
<evidence type="ECO:0000313" key="5">
    <source>
        <dbReference type="EMBL" id="KAL3875904.1"/>
    </source>
</evidence>
<dbReference type="AlphaFoldDB" id="A0ABD3WPJ3"/>
<dbReference type="SUPFAM" id="SSF52129">
    <property type="entry name" value="Caspase-like"/>
    <property type="match status" value="1"/>
</dbReference>
<dbReference type="Gene3D" id="3.40.50.1460">
    <property type="match status" value="1"/>
</dbReference>
<feature type="domain" description="Caspase family p10" evidence="3">
    <location>
        <begin position="246"/>
        <end position="335"/>
    </location>
</feature>
<feature type="domain" description="Caspase family p20" evidence="4">
    <location>
        <begin position="12"/>
        <end position="148"/>
    </location>
</feature>
<dbReference type="Proteomes" id="UP001634394">
    <property type="component" value="Unassembled WGS sequence"/>
</dbReference>
<keyword evidence="6" id="KW-1185">Reference proteome</keyword>
<dbReference type="SMART" id="SM00115">
    <property type="entry name" value="CASc"/>
    <property type="match status" value="1"/>
</dbReference>
<evidence type="ECO:0000259" key="3">
    <source>
        <dbReference type="PROSITE" id="PS50207"/>
    </source>
</evidence>
<dbReference type="PROSITE" id="PS50207">
    <property type="entry name" value="CASPASE_P10"/>
    <property type="match status" value="1"/>
</dbReference>
<evidence type="ECO:0000256" key="1">
    <source>
        <dbReference type="ARBA" id="ARBA00010134"/>
    </source>
</evidence>
<dbReference type="InterPro" id="IPR001309">
    <property type="entry name" value="Pept_C14_p20"/>
</dbReference>
<proteinExistence type="inferred from homology"/>
<dbReference type="InterPro" id="IPR015917">
    <property type="entry name" value="Pept_C14A"/>
</dbReference>
<dbReference type="PANTHER" id="PTHR10454">
    <property type="entry name" value="CASPASE"/>
    <property type="match status" value="1"/>
</dbReference>
<dbReference type="EMBL" id="JBJQND010000005">
    <property type="protein sequence ID" value="KAL3875904.1"/>
    <property type="molecule type" value="Genomic_DNA"/>
</dbReference>
<sequence length="348" mass="39533">MAEEAYNSMNKHRGLAVVIVNEIFSNKDLNNRRGANKDLINMKTLFTKFGFRVKAYKNLTTKEMQYKLDKAASKTKFHEESDCFVCVISTHGEEIKHEHGQEITTQNALYGTDGGFIYTSSITRQFSNCPELTGKPKLFFIQACRSSYGNYKADMGHEFVVEYELKSDCNQSEVSEKLADLHVDSFPTQESAEAYQDEDASDDEWQASQLPANWMKEDEEDEEVRVCQETEQDAKGKGDGELTVLPPSKIACFTDELIMWPIVSGLSAVRDPNTGSCMLTFLTEELMKMLPSESLLHALTRVCYRMSFELPLPNHGSKNKVVPCISHRLSKDIYFKLKGKSRNLKKFS</sequence>
<dbReference type="InterPro" id="IPR011600">
    <property type="entry name" value="Pept_C14_caspase"/>
</dbReference>
<protein>
    <submittedName>
        <fullName evidence="5">Uncharacterized protein</fullName>
    </submittedName>
</protein>
<comment type="caution">
    <text evidence="5">The sequence shown here is derived from an EMBL/GenBank/DDBJ whole genome shotgun (WGS) entry which is preliminary data.</text>
</comment>
<dbReference type="PROSITE" id="PS50208">
    <property type="entry name" value="CASPASE_P20"/>
    <property type="match status" value="1"/>
</dbReference>
<evidence type="ECO:0000259" key="4">
    <source>
        <dbReference type="PROSITE" id="PS50208"/>
    </source>
</evidence>
<organism evidence="5 6">
    <name type="scientific">Sinanodonta woodiana</name>
    <name type="common">Chinese pond mussel</name>
    <name type="synonym">Anodonta woodiana</name>
    <dbReference type="NCBI Taxonomy" id="1069815"/>
    <lineage>
        <taxon>Eukaryota</taxon>
        <taxon>Metazoa</taxon>
        <taxon>Spiralia</taxon>
        <taxon>Lophotrochozoa</taxon>
        <taxon>Mollusca</taxon>
        <taxon>Bivalvia</taxon>
        <taxon>Autobranchia</taxon>
        <taxon>Heteroconchia</taxon>
        <taxon>Palaeoheterodonta</taxon>
        <taxon>Unionida</taxon>
        <taxon>Unionoidea</taxon>
        <taxon>Unionidae</taxon>
        <taxon>Unioninae</taxon>
        <taxon>Sinanodonta</taxon>
    </lineage>
</organism>
<reference evidence="5 6" key="1">
    <citation type="submission" date="2024-11" db="EMBL/GenBank/DDBJ databases">
        <title>Chromosome-level genome assembly of the freshwater bivalve Anodonta woodiana.</title>
        <authorList>
            <person name="Chen X."/>
        </authorList>
    </citation>
    <scope>NUCLEOTIDE SEQUENCE [LARGE SCALE GENOMIC DNA]</scope>
    <source>
        <strain evidence="5">MN2024</strain>
        <tissue evidence="5">Gills</tissue>
    </source>
</reference>
<dbReference type="InterPro" id="IPR002398">
    <property type="entry name" value="Pept_C14"/>
</dbReference>
<accession>A0ABD3WPJ3</accession>
<name>A0ABD3WPJ3_SINWO</name>
<evidence type="ECO:0000256" key="2">
    <source>
        <dbReference type="RuleBase" id="RU003971"/>
    </source>
</evidence>
<dbReference type="InterPro" id="IPR002138">
    <property type="entry name" value="Pept_C14_p10"/>
</dbReference>
<dbReference type="PRINTS" id="PR00376">
    <property type="entry name" value="IL1BCENZYME"/>
</dbReference>
<dbReference type="Pfam" id="PF00656">
    <property type="entry name" value="Peptidase_C14"/>
    <property type="match status" value="1"/>
</dbReference>
<dbReference type="InterPro" id="IPR029030">
    <property type="entry name" value="Caspase-like_dom_sf"/>
</dbReference>
<dbReference type="PANTHER" id="PTHR10454:SF210">
    <property type="entry name" value="CASPASE-2"/>
    <property type="match status" value="1"/>
</dbReference>